<keyword evidence="3" id="KW-1003">Cell membrane</keyword>
<keyword evidence="6 8" id="KW-0472">Membrane</keyword>
<evidence type="ECO:0000256" key="5">
    <source>
        <dbReference type="ARBA" id="ARBA00022989"/>
    </source>
</evidence>
<feature type="transmembrane region" description="Helical" evidence="8">
    <location>
        <begin position="26"/>
        <end position="45"/>
    </location>
</feature>
<dbReference type="Proteomes" id="UP000245753">
    <property type="component" value="Unassembled WGS sequence"/>
</dbReference>
<reference evidence="9 10" key="1">
    <citation type="journal article" date="2018" name="Int. J. Syst. Evol. Microbiol.">
        <title>Bifidobacterium catulorum sp. nov., a novel taxon from the faeces of the baby common marmoset (Callithrix jacchus).</title>
        <authorList>
            <person name="Modesto M."/>
            <person name="Michelini S."/>
            <person name="Oki K."/>
            <person name="Biavati B."/>
            <person name="Watanabe K."/>
            <person name="Mattarelli P."/>
        </authorList>
    </citation>
    <scope>NUCLEOTIDE SEQUENCE [LARGE SCALE GENOMIC DNA]</scope>
    <source>
        <strain evidence="9 10">MRM 8.19</strain>
    </source>
</reference>
<keyword evidence="4 8" id="KW-0812">Transmembrane</keyword>
<evidence type="ECO:0000313" key="9">
    <source>
        <dbReference type="EMBL" id="PWG59574.1"/>
    </source>
</evidence>
<dbReference type="RefSeq" id="WP_109137521.1">
    <property type="nucleotide sequence ID" value="NZ_QFFN01000017.1"/>
</dbReference>
<dbReference type="PANTHER" id="PTHR30354:SF22">
    <property type="entry name" value="HIGH-AFFINITY GLUCONATE TRANSPORTER"/>
    <property type="match status" value="1"/>
</dbReference>
<protein>
    <recommendedName>
        <fullName evidence="11">Gluconate transporter</fullName>
    </recommendedName>
</protein>
<evidence type="ECO:0000256" key="1">
    <source>
        <dbReference type="ARBA" id="ARBA00004651"/>
    </source>
</evidence>
<accession>A0A2U2MRW5</accession>
<feature type="transmembrane region" description="Helical" evidence="8">
    <location>
        <begin position="163"/>
        <end position="181"/>
    </location>
</feature>
<evidence type="ECO:0000256" key="4">
    <source>
        <dbReference type="ARBA" id="ARBA00022692"/>
    </source>
</evidence>
<feature type="transmembrane region" description="Helical" evidence="8">
    <location>
        <begin position="52"/>
        <end position="71"/>
    </location>
</feature>
<comment type="subcellular location">
    <subcellularLocation>
        <location evidence="1">Cell membrane</location>
        <topology evidence="1">Multi-pass membrane protein</topology>
    </subcellularLocation>
</comment>
<comment type="caution">
    <text evidence="9">The sequence shown here is derived from an EMBL/GenBank/DDBJ whole genome shotgun (WGS) entry which is preliminary data.</text>
</comment>
<evidence type="ECO:0000313" key="10">
    <source>
        <dbReference type="Proteomes" id="UP000245753"/>
    </source>
</evidence>
<comment type="similarity">
    <text evidence="7">Belongs to the GntP permease family.</text>
</comment>
<keyword evidence="2" id="KW-0813">Transport</keyword>
<name>A0A2U2MRW5_9BIFI</name>
<dbReference type="OrthoDB" id="4325159at2"/>
<organism evidence="9 10">
    <name type="scientific">Bifidobacterium catulorum</name>
    <dbReference type="NCBI Taxonomy" id="1630173"/>
    <lineage>
        <taxon>Bacteria</taxon>
        <taxon>Bacillati</taxon>
        <taxon>Actinomycetota</taxon>
        <taxon>Actinomycetes</taxon>
        <taxon>Bifidobacteriales</taxon>
        <taxon>Bifidobacteriaceae</taxon>
        <taxon>Bifidobacterium</taxon>
    </lineage>
</organism>
<gene>
    <name evidence="9" type="ORF">DF200_06750</name>
</gene>
<feature type="transmembrane region" description="Helical" evidence="8">
    <location>
        <begin position="201"/>
        <end position="222"/>
    </location>
</feature>
<dbReference type="PANTHER" id="PTHR30354">
    <property type="entry name" value="GNT FAMILY GLUCONATE TRANSPORTER"/>
    <property type="match status" value="1"/>
</dbReference>
<sequence length="326" mass="33640">MNSLVQAVPAAALSLAEDAPKVNLNSTQLLISIVVGVAVLIALVSFTKIHPFIAITIASFVAGIGSGYGLMNTVEGFSSGFGSTAASVGMLVGFGAMLGKVLMDTGATGVLVDTLLAKTPDRFLPWTMALIGALLGLPLFFDVGVIILVPVVVMVARKARIPLMRVAIPTLAGVSTMQALVPPHPGPVAALSSFENGNMGLTMGIGVLIAIPVVAVAGPLFAKVCEKWVPKMAPETGAVVQEDIPTDANYRRPSFGLSLLCIIMPAILLLITSAIEIINPGREGIRGTWTAAGAVPEQSRGRPAAVADVRHDRTVHGDALLVEAAE</sequence>
<dbReference type="EMBL" id="QFFN01000017">
    <property type="protein sequence ID" value="PWG59574.1"/>
    <property type="molecule type" value="Genomic_DNA"/>
</dbReference>
<proteinExistence type="inferred from homology"/>
<evidence type="ECO:0000256" key="6">
    <source>
        <dbReference type="ARBA" id="ARBA00023136"/>
    </source>
</evidence>
<evidence type="ECO:0000256" key="2">
    <source>
        <dbReference type="ARBA" id="ARBA00022448"/>
    </source>
</evidence>
<keyword evidence="5 8" id="KW-1133">Transmembrane helix</keyword>
<dbReference type="AlphaFoldDB" id="A0A2U2MRW5"/>
<evidence type="ECO:0000256" key="8">
    <source>
        <dbReference type="SAM" id="Phobius"/>
    </source>
</evidence>
<dbReference type="GO" id="GO:0005886">
    <property type="term" value="C:plasma membrane"/>
    <property type="evidence" value="ECO:0007669"/>
    <property type="project" value="UniProtKB-SubCell"/>
</dbReference>
<dbReference type="InterPro" id="IPR003474">
    <property type="entry name" value="Glcn_transporter"/>
</dbReference>
<feature type="transmembrane region" description="Helical" evidence="8">
    <location>
        <begin position="123"/>
        <end position="156"/>
    </location>
</feature>
<evidence type="ECO:0000256" key="3">
    <source>
        <dbReference type="ARBA" id="ARBA00022475"/>
    </source>
</evidence>
<feature type="transmembrane region" description="Helical" evidence="8">
    <location>
        <begin position="255"/>
        <end position="275"/>
    </location>
</feature>
<evidence type="ECO:0000256" key="7">
    <source>
        <dbReference type="ARBA" id="ARBA00049663"/>
    </source>
</evidence>
<evidence type="ECO:0008006" key="11">
    <source>
        <dbReference type="Google" id="ProtNLM"/>
    </source>
</evidence>
<dbReference type="Pfam" id="PF02447">
    <property type="entry name" value="GntP_permease"/>
    <property type="match status" value="1"/>
</dbReference>
<keyword evidence="10" id="KW-1185">Reference proteome</keyword>
<dbReference type="GO" id="GO:0015128">
    <property type="term" value="F:gluconate transmembrane transporter activity"/>
    <property type="evidence" value="ECO:0007669"/>
    <property type="project" value="InterPro"/>
</dbReference>